<dbReference type="PANTHER" id="PTHR30399:SF1">
    <property type="entry name" value="UTP PYROPHOSPHATASE"/>
    <property type="match status" value="1"/>
</dbReference>
<dbReference type="PANTHER" id="PTHR30399">
    <property type="entry name" value="UNCHARACTERIZED PROTEIN YGJP"/>
    <property type="match status" value="1"/>
</dbReference>
<organism evidence="3 4">
    <name type="scientific">Acetobacter nitrogenifigens DSM 23921 = NBRC 105050</name>
    <dbReference type="NCBI Taxonomy" id="1120919"/>
    <lineage>
        <taxon>Bacteria</taxon>
        <taxon>Pseudomonadati</taxon>
        <taxon>Pseudomonadota</taxon>
        <taxon>Alphaproteobacteria</taxon>
        <taxon>Acetobacterales</taxon>
        <taxon>Acetobacteraceae</taxon>
        <taxon>Acetobacter</taxon>
    </lineage>
</organism>
<dbReference type="Proteomes" id="UP000321635">
    <property type="component" value="Unassembled WGS sequence"/>
</dbReference>
<dbReference type="InterPro" id="IPR053136">
    <property type="entry name" value="UTP_pyrophosphatase-like"/>
</dbReference>
<dbReference type="CDD" id="cd07344">
    <property type="entry name" value="M48_yhfN_like"/>
    <property type="match status" value="1"/>
</dbReference>
<accession>A0A511XA02</accession>
<dbReference type="InterPro" id="IPR002725">
    <property type="entry name" value="YgjP-like_metallopeptidase"/>
</dbReference>
<evidence type="ECO:0000313" key="4">
    <source>
        <dbReference type="Proteomes" id="UP000321635"/>
    </source>
</evidence>
<feature type="domain" description="YgjP-like metallopeptidase" evidence="2">
    <location>
        <begin position="67"/>
        <end position="261"/>
    </location>
</feature>
<evidence type="ECO:0000256" key="1">
    <source>
        <dbReference type="SAM" id="MobiDB-lite"/>
    </source>
</evidence>
<gene>
    <name evidence="3" type="ORF">ANI02nite_16250</name>
</gene>
<dbReference type="AlphaFoldDB" id="A0A511XA02"/>
<evidence type="ECO:0000259" key="2">
    <source>
        <dbReference type="Pfam" id="PF01863"/>
    </source>
</evidence>
<feature type="compositionally biased region" description="Low complexity" evidence="1">
    <location>
        <begin position="25"/>
        <end position="34"/>
    </location>
</feature>
<proteinExistence type="predicted"/>
<dbReference type="EMBL" id="BJYF01000008">
    <property type="protein sequence ID" value="GEN59741.1"/>
    <property type="molecule type" value="Genomic_DNA"/>
</dbReference>
<comment type="caution">
    <text evidence="3">The sequence shown here is derived from an EMBL/GenBank/DDBJ whole genome shotgun (WGS) entry which is preliminary data.</text>
</comment>
<protein>
    <recommendedName>
        <fullName evidence="2">YgjP-like metallopeptidase domain-containing protein</fullName>
    </recommendedName>
</protein>
<dbReference type="RefSeq" id="WP_246789556.1">
    <property type="nucleotide sequence ID" value="NZ_BAPG01000121.1"/>
</dbReference>
<sequence>MSPSRRPDERNGARPGTALSQREAIPSIPSPSSQSIADIVATKQLMLPDGPVGVRLRRSDRARRISLRLDPRGGGVVLTLPATTRLETGVAMLRDHAGWVQRQLERTAAPVRFEVGAPVPIDGEPHLIRHDPEGRGGAWLEEGELRVSGDLAFLQRRVSDFMRQIGAQRLSLRLGEHAVRTGLSPRRVAIRDTSSRWGSCSADGRVMLSWRLVMAPTMVQEYVILHELAHLRHLNHSQAFWTLVDTLTPYRRKAENWLRAHGPSLMRAGAGSESK</sequence>
<reference evidence="3 4" key="1">
    <citation type="submission" date="2019-07" db="EMBL/GenBank/DDBJ databases">
        <title>Whole genome shotgun sequence of Acetobacter nitrogenifigens NBRC 105050.</title>
        <authorList>
            <person name="Hosoyama A."/>
            <person name="Uohara A."/>
            <person name="Ohji S."/>
            <person name="Ichikawa N."/>
        </authorList>
    </citation>
    <scope>NUCLEOTIDE SEQUENCE [LARGE SCALE GENOMIC DNA]</scope>
    <source>
        <strain evidence="3 4">NBRC 105050</strain>
    </source>
</reference>
<dbReference type="STRING" id="1120919.GCA_000429165_02197"/>
<name>A0A511XA02_9PROT</name>
<dbReference type="Pfam" id="PF01863">
    <property type="entry name" value="YgjP-like"/>
    <property type="match status" value="1"/>
</dbReference>
<feature type="region of interest" description="Disordered" evidence="1">
    <location>
        <begin position="1"/>
        <end position="34"/>
    </location>
</feature>
<dbReference type="Gene3D" id="3.30.2010.10">
    <property type="entry name" value="Metalloproteases ('zincins'), catalytic domain"/>
    <property type="match status" value="1"/>
</dbReference>
<keyword evidence="4" id="KW-1185">Reference proteome</keyword>
<feature type="compositionally biased region" description="Basic and acidic residues" evidence="1">
    <location>
        <begin position="1"/>
        <end position="12"/>
    </location>
</feature>
<evidence type="ECO:0000313" key="3">
    <source>
        <dbReference type="EMBL" id="GEN59741.1"/>
    </source>
</evidence>